<evidence type="ECO:0000256" key="1">
    <source>
        <dbReference type="SAM" id="MobiDB-lite"/>
    </source>
</evidence>
<dbReference type="PANTHER" id="PTHR30283:SF4">
    <property type="entry name" value="PEROXIDE STRESS RESISTANCE PROTEIN YAAA"/>
    <property type="match status" value="1"/>
</dbReference>
<dbReference type="Proteomes" id="UP001516023">
    <property type="component" value="Unassembled WGS sequence"/>
</dbReference>
<feature type="region of interest" description="Disordered" evidence="1">
    <location>
        <begin position="315"/>
        <end position="343"/>
    </location>
</feature>
<name>A0ABD3Q0Q4_9STRA</name>
<keyword evidence="3" id="KW-1185">Reference proteome</keyword>
<accession>A0ABD3Q0Q4</accession>
<dbReference type="AlphaFoldDB" id="A0ABD3Q0Q4"/>
<reference evidence="2 3" key="1">
    <citation type="journal article" date="2020" name="G3 (Bethesda)">
        <title>Improved Reference Genome for Cyclotella cryptica CCMP332, a Model for Cell Wall Morphogenesis, Salinity Adaptation, and Lipid Production in Diatoms (Bacillariophyta).</title>
        <authorList>
            <person name="Roberts W.R."/>
            <person name="Downey K.M."/>
            <person name="Ruck E.C."/>
            <person name="Traller J.C."/>
            <person name="Alverson A.J."/>
        </authorList>
    </citation>
    <scope>NUCLEOTIDE SEQUENCE [LARGE SCALE GENOMIC DNA]</scope>
    <source>
        <strain evidence="2 3">CCMP332</strain>
    </source>
</reference>
<comment type="caution">
    <text evidence="2">The sequence shown here is derived from an EMBL/GenBank/DDBJ whole genome shotgun (WGS) entry which is preliminary data.</text>
</comment>
<gene>
    <name evidence="2" type="ORF">HJC23_008921</name>
</gene>
<organism evidence="2 3">
    <name type="scientific">Cyclotella cryptica</name>
    <dbReference type="NCBI Taxonomy" id="29204"/>
    <lineage>
        <taxon>Eukaryota</taxon>
        <taxon>Sar</taxon>
        <taxon>Stramenopiles</taxon>
        <taxon>Ochrophyta</taxon>
        <taxon>Bacillariophyta</taxon>
        <taxon>Coscinodiscophyceae</taxon>
        <taxon>Thalassiosirophycidae</taxon>
        <taxon>Stephanodiscales</taxon>
        <taxon>Stephanodiscaceae</taxon>
        <taxon>Cyclotella</taxon>
    </lineage>
</organism>
<dbReference type="PANTHER" id="PTHR30283">
    <property type="entry name" value="PEROXIDE STRESS RESPONSE PROTEIN YAAA"/>
    <property type="match status" value="1"/>
</dbReference>
<evidence type="ECO:0000313" key="2">
    <source>
        <dbReference type="EMBL" id="KAL3794033.1"/>
    </source>
</evidence>
<dbReference type="Pfam" id="PF03883">
    <property type="entry name" value="H2O2_YaaD"/>
    <property type="match status" value="1"/>
</dbReference>
<evidence type="ECO:0000313" key="3">
    <source>
        <dbReference type="Proteomes" id="UP001516023"/>
    </source>
</evidence>
<sequence>MSNIQNNSLDNHHRISIILSPAKTLDLTLLSDRIFAHQEVNADVVAKLSNEYCMSESCDKAKTEIIVKAMKRRSETELKSLLKLSPALAKTSHEHWSAFKSSKVASNYFALFTFSGPAFQQGIIPQNCDLPTLTYLARHLYILDPVYGVLRSMERIQPYRLEMGCKGVIEEGGPSTKKESLSSFWKESITEYMRNQMTPTSSVDCGSILVNLASDEYSSSIDILSLPRNTIFLNVLFRHKGRVVAVHAKRARGLMARYLAEQDAQSLSDVSEFGLEGYRCVAVGESGNGSKQLWETVNVVGENIRVVQMLFDRDDVPGPPSMAKTKRKDDDTECNSDKRIRSK</sequence>
<feature type="compositionally biased region" description="Basic and acidic residues" evidence="1">
    <location>
        <begin position="327"/>
        <end position="343"/>
    </location>
</feature>
<dbReference type="InterPro" id="IPR005583">
    <property type="entry name" value="YaaA"/>
</dbReference>
<dbReference type="EMBL" id="JABMIG020000084">
    <property type="protein sequence ID" value="KAL3794033.1"/>
    <property type="molecule type" value="Genomic_DNA"/>
</dbReference>
<protein>
    <submittedName>
        <fullName evidence="2">Uncharacterized protein</fullName>
    </submittedName>
</protein>
<proteinExistence type="predicted"/>